<evidence type="ECO:0000256" key="5">
    <source>
        <dbReference type="ARBA" id="ARBA00023136"/>
    </source>
</evidence>
<dbReference type="RefSeq" id="WP_082390073.1">
    <property type="nucleotide sequence ID" value="NZ_LGCL01000025.1"/>
</dbReference>
<evidence type="ECO:0000256" key="6">
    <source>
        <dbReference type="SAM" id="Phobius"/>
    </source>
</evidence>
<evidence type="ECO:0000256" key="2">
    <source>
        <dbReference type="ARBA" id="ARBA00022475"/>
    </source>
</evidence>
<dbReference type="Pfam" id="PF04277">
    <property type="entry name" value="OAD_gamma"/>
    <property type="match status" value="1"/>
</dbReference>
<protein>
    <submittedName>
        <fullName evidence="7">Uncharacterized protein</fullName>
    </submittedName>
</protein>
<keyword evidence="5 6" id="KW-0472">Membrane</keyword>
<proteinExistence type="predicted"/>
<dbReference type="STRING" id="1134406.ADN00_10955"/>
<dbReference type="AlphaFoldDB" id="A0A0P6XKF5"/>
<gene>
    <name evidence="7" type="ORF">ADN00_10955</name>
</gene>
<dbReference type="InterPro" id="IPR005899">
    <property type="entry name" value="Na_pump_deCOase"/>
</dbReference>
<name>A0A0P6XKF5_9CHLR</name>
<comment type="caution">
    <text evidence="7">The sequence shown here is derived from an EMBL/GenBank/DDBJ whole genome shotgun (WGS) entry which is preliminary data.</text>
</comment>
<comment type="subcellular location">
    <subcellularLocation>
        <location evidence="1">Cell membrane</location>
    </subcellularLocation>
</comment>
<feature type="transmembrane region" description="Helical" evidence="6">
    <location>
        <begin position="12"/>
        <end position="34"/>
    </location>
</feature>
<keyword evidence="3 6" id="KW-0812">Transmembrane</keyword>
<evidence type="ECO:0000256" key="3">
    <source>
        <dbReference type="ARBA" id="ARBA00022692"/>
    </source>
</evidence>
<accession>A0A0P6XKF5</accession>
<evidence type="ECO:0000256" key="4">
    <source>
        <dbReference type="ARBA" id="ARBA00022989"/>
    </source>
</evidence>
<keyword evidence="2" id="KW-1003">Cell membrane</keyword>
<dbReference type="OrthoDB" id="10015465at2"/>
<keyword evidence="4 6" id="KW-1133">Transmembrane helix</keyword>
<dbReference type="Proteomes" id="UP000050417">
    <property type="component" value="Unassembled WGS sequence"/>
</dbReference>
<evidence type="ECO:0000313" key="8">
    <source>
        <dbReference type="Proteomes" id="UP000050417"/>
    </source>
</evidence>
<dbReference type="EMBL" id="LGCL01000025">
    <property type="protein sequence ID" value="KPL76486.1"/>
    <property type="molecule type" value="Genomic_DNA"/>
</dbReference>
<reference evidence="7 8" key="1">
    <citation type="submission" date="2015-07" db="EMBL/GenBank/DDBJ databases">
        <title>Genome sequence of Ornatilinea apprima DSM 23815.</title>
        <authorList>
            <person name="Hemp J."/>
            <person name="Ward L.M."/>
            <person name="Pace L.A."/>
            <person name="Fischer W.W."/>
        </authorList>
    </citation>
    <scope>NUCLEOTIDE SEQUENCE [LARGE SCALE GENOMIC DNA]</scope>
    <source>
        <strain evidence="7 8">P3M-1</strain>
    </source>
</reference>
<evidence type="ECO:0000313" key="7">
    <source>
        <dbReference type="EMBL" id="KPL76486.1"/>
    </source>
</evidence>
<organism evidence="7 8">
    <name type="scientific">Ornatilinea apprima</name>
    <dbReference type="NCBI Taxonomy" id="1134406"/>
    <lineage>
        <taxon>Bacteria</taxon>
        <taxon>Bacillati</taxon>
        <taxon>Chloroflexota</taxon>
        <taxon>Anaerolineae</taxon>
        <taxon>Anaerolineales</taxon>
        <taxon>Anaerolineaceae</taxon>
        <taxon>Ornatilinea</taxon>
    </lineage>
</organism>
<evidence type="ECO:0000256" key="1">
    <source>
        <dbReference type="ARBA" id="ARBA00004236"/>
    </source>
</evidence>
<keyword evidence="8" id="KW-1185">Reference proteome</keyword>
<sequence length="131" mass="14327">MLPQLMDSLKITAIGMGLVFIAILVLWGLMELLVQVTVRRVKAEIAPRENELETGGAAPSLPDANLQTRQRAAAAAVATALALQDAKSDHKPIRVLPAPKEQASAWQTLMRASHLNQRSSLFTRKPRGRVR</sequence>